<feature type="domain" description="DNA helicase Pif1-like 2B" evidence="1">
    <location>
        <begin position="137"/>
        <end position="181"/>
    </location>
</feature>
<dbReference type="AlphaFoldDB" id="A0A4C1WAE9"/>
<keyword evidence="3" id="KW-1185">Reference proteome</keyword>
<dbReference type="Pfam" id="PF21530">
    <property type="entry name" value="Pif1_2B_dom"/>
    <property type="match status" value="1"/>
</dbReference>
<sequence>MRMRGFWPVSLFYLHHLLEDQELPNEEVDPELFDGVKTHMVHGPCGSYNPRSQCMKNGICSKRFPKSFTTDTIKGGNALPHYGLPSPQASDGIGENLNREYSENRNFDPVELQNTINHNEPRLNDEQNQIYRLVIGFLNSIMVPGLPPYKLELKIGVPIILLRNLNPPNLCNGTRLRVVPLQRNVIEGRISPFPHPDIIRMRKR</sequence>
<evidence type="ECO:0000313" key="2">
    <source>
        <dbReference type="EMBL" id="GBP48366.1"/>
    </source>
</evidence>
<dbReference type="OrthoDB" id="8349880at2759"/>
<dbReference type="InterPro" id="IPR049163">
    <property type="entry name" value="Pif1-like_2B_dom"/>
</dbReference>
<name>A0A4C1WAE9_EUMVA</name>
<reference evidence="2 3" key="1">
    <citation type="journal article" date="2019" name="Commun. Biol.">
        <title>The bagworm genome reveals a unique fibroin gene that provides high tensile strength.</title>
        <authorList>
            <person name="Kono N."/>
            <person name="Nakamura H."/>
            <person name="Ohtoshi R."/>
            <person name="Tomita M."/>
            <person name="Numata K."/>
            <person name="Arakawa K."/>
        </authorList>
    </citation>
    <scope>NUCLEOTIDE SEQUENCE [LARGE SCALE GENOMIC DNA]</scope>
</reference>
<protein>
    <recommendedName>
        <fullName evidence="1">DNA helicase Pif1-like 2B domain-containing protein</fullName>
    </recommendedName>
</protein>
<evidence type="ECO:0000259" key="1">
    <source>
        <dbReference type="Pfam" id="PF21530"/>
    </source>
</evidence>
<dbReference type="PANTHER" id="PTHR10492">
    <property type="match status" value="1"/>
</dbReference>
<organism evidence="2 3">
    <name type="scientific">Eumeta variegata</name>
    <name type="common">Bagworm moth</name>
    <name type="synonym">Eumeta japonica</name>
    <dbReference type="NCBI Taxonomy" id="151549"/>
    <lineage>
        <taxon>Eukaryota</taxon>
        <taxon>Metazoa</taxon>
        <taxon>Ecdysozoa</taxon>
        <taxon>Arthropoda</taxon>
        <taxon>Hexapoda</taxon>
        <taxon>Insecta</taxon>
        <taxon>Pterygota</taxon>
        <taxon>Neoptera</taxon>
        <taxon>Endopterygota</taxon>
        <taxon>Lepidoptera</taxon>
        <taxon>Glossata</taxon>
        <taxon>Ditrysia</taxon>
        <taxon>Tineoidea</taxon>
        <taxon>Psychidae</taxon>
        <taxon>Oiketicinae</taxon>
        <taxon>Eumeta</taxon>
    </lineage>
</organism>
<dbReference type="STRING" id="151549.A0A4C1WAE9"/>
<dbReference type="Proteomes" id="UP000299102">
    <property type="component" value="Unassembled WGS sequence"/>
</dbReference>
<dbReference type="PANTHER" id="PTHR10492:SF57">
    <property type="entry name" value="ATP-DEPENDENT DNA HELICASE"/>
    <property type="match status" value="1"/>
</dbReference>
<dbReference type="EMBL" id="BGZK01000522">
    <property type="protein sequence ID" value="GBP48366.1"/>
    <property type="molecule type" value="Genomic_DNA"/>
</dbReference>
<comment type="caution">
    <text evidence="2">The sequence shown here is derived from an EMBL/GenBank/DDBJ whole genome shotgun (WGS) entry which is preliminary data.</text>
</comment>
<proteinExistence type="predicted"/>
<evidence type="ECO:0000313" key="3">
    <source>
        <dbReference type="Proteomes" id="UP000299102"/>
    </source>
</evidence>
<accession>A0A4C1WAE9</accession>
<gene>
    <name evidence="2" type="ORF">EVAR_96404_1</name>
</gene>